<gene>
    <name evidence="2" type="ORF">H6A31_12925</name>
</gene>
<keyword evidence="1" id="KW-0472">Membrane</keyword>
<dbReference type="RefSeq" id="WP_204476874.1">
    <property type="nucleotide sequence ID" value="NZ_JACJJW010000045.1"/>
</dbReference>
<keyword evidence="1" id="KW-0812">Transmembrane</keyword>
<evidence type="ECO:0000313" key="2">
    <source>
        <dbReference type="EMBL" id="MBM6759572.1"/>
    </source>
</evidence>
<dbReference type="EMBL" id="JACJJW010000045">
    <property type="protein sequence ID" value="MBM6759572.1"/>
    <property type="molecule type" value="Genomic_DNA"/>
</dbReference>
<organism evidence="2 3">
    <name type="scientific">Bacteroides mediterraneensis</name>
    <dbReference type="NCBI Taxonomy" id="1841856"/>
    <lineage>
        <taxon>Bacteria</taxon>
        <taxon>Pseudomonadati</taxon>
        <taxon>Bacteroidota</taxon>
        <taxon>Bacteroidia</taxon>
        <taxon>Bacteroidales</taxon>
        <taxon>Bacteroidaceae</taxon>
        <taxon>Bacteroides</taxon>
    </lineage>
</organism>
<evidence type="ECO:0000313" key="3">
    <source>
        <dbReference type="Proteomes" id="UP000703295"/>
    </source>
</evidence>
<name>A0ABS2EY24_9BACE</name>
<protein>
    <recommendedName>
        <fullName evidence="4">Transmembrane protein</fullName>
    </recommendedName>
</protein>
<dbReference type="Proteomes" id="UP000703295">
    <property type="component" value="Unassembled WGS sequence"/>
</dbReference>
<feature type="transmembrane region" description="Helical" evidence="1">
    <location>
        <begin position="52"/>
        <end position="74"/>
    </location>
</feature>
<accession>A0ABS2EY24</accession>
<evidence type="ECO:0000256" key="1">
    <source>
        <dbReference type="SAM" id="Phobius"/>
    </source>
</evidence>
<keyword evidence="3" id="KW-1185">Reference proteome</keyword>
<reference evidence="2 3" key="1">
    <citation type="journal article" date="2021" name="Sci. Rep.">
        <title>The distribution of antibiotic resistance genes in chicken gut microbiota commensals.</title>
        <authorList>
            <person name="Juricova H."/>
            <person name="Matiasovicova J."/>
            <person name="Kubasova T."/>
            <person name="Cejkova D."/>
            <person name="Rychlik I."/>
        </authorList>
    </citation>
    <scope>NUCLEOTIDE SEQUENCE [LARGE SCALE GENOMIC DNA]</scope>
    <source>
        <strain evidence="2 3">An801</strain>
    </source>
</reference>
<proteinExistence type="predicted"/>
<feature type="transmembrane region" description="Helical" evidence="1">
    <location>
        <begin position="118"/>
        <end position="134"/>
    </location>
</feature>
<feature type="transmembrane region" description="Helical" evidence="1">
    <location>
        <begin position="12"/>
        <end position="32"/>
    </location>
</feature>
<keyword evidence="1" id="KW-1133">Transmembrane helix</keyword>
<sequence length="152" mass="17615">MEKKIIRLLRLLKVEFALFWILTAVWCVLYEMDILLQGSRVGDARAEYILQTVGILLAVCMIPLSLRMFSLSLVRRVRELSLPEALVSYRRWCEIRLALLLAPVLFNLTVYYSTFNLTSLLCVGMLLVASLFCVPGRSRLMRELDLEQEKEE</sequence>
<evidence type="ECO:0008006" key="4">
    <source>
        <dbReference type="Google" id="ProtNLM"/>
    </source>
</evidence>
<feature type="transmembrane region" description="Helical" evidence="1">
    <location>
        <begin position="95"/>
        <end position="112"/>
    </location>
</feature>
<comment type="caution">
    <text evidence="2">The sequence shown here is derived from an EMBL/GenBank/DDBJ whole genome shotgun (WGS) entry which is preliminary data.</text>
</comment>